<feature type="transmembrane region" description="Helical" evidence="8">
    <location>
        <begin position="96"/>
        <end position="119"/>
    </location>
</feature>
<keyword evidence="6 8" id="KW-1133">Transmembrane helix</keyword>
<evidence type="ECO:0000256" key="9">
    <source>
        <dbReference type="SAM" id="MobiDB-lite"/>
    </source>
</evidence>
<reference evidence="11" key="2">
    <citation type="journal article" date="2018" name="Plant J.">
        <title>The Physcomitrella patens chromosome-scale assembly reveals moss genome structure and evolution.</title>
        <authorList>
            <person name="Lang D."/>
            <person name="Ullrich K.K."/>
            <person name="Murat F."/>
            <person name="Fuchs J."/>
            <person name="Jenkins J."/>
            <person name="Haas F.B."/>
            <person name="Piednoel M."/>
            <person name="Gundlach H."/>
            <person name="Van Bel M."/>
            <person name="Meyberg R."/>
            <person name="Vives C."/>
            <person name="Morata J."/>
            <person name="Symeonidi A."/>
            <person name="Hiss M."/>
            <person name="Muchero W."/>
            <person name="Kamisugi Y."/>
            <person name="Saleh O."/>
            <person name="Blanc G."/>
            <person name="Decker E.L."/>
            <person name="van Gessel N."/>
            <person name="Grimwood J."/>
            <person name="Hayes R.D."/>
            <person name="Graham S.W."/>
            <person name="Gunter L.E."/>
            <person name="McDaniel S.F."/>
            <person name="Hoernstein S.N.W."/>
            <person name="Larsson A."/>
            <person name="Li F.W."/>
            <person name="Perroud P.F."/>
            <person name="Phillips J."/>
            <person name="Ranjan P."/>
            <person name="Rokshar D.S."/>
            <person name="Rothfels C.J."/>
            <person name="Schneider L."/>
            <person name="Shu S."/>
            <person name="Stevenson D.W."/>
            <person name="Thummler F."/>
            <person name="Tillich M."/>
            <person name="Villarreal Aguilar J.C."/>
            <person name="Widiez T."/>
            <person name="Wong G.K."/>
            <person name="Wymore A."/>
            <person name="Zhang Y."/>
            <person name="Zimmer A.D."/>
            <person name="Quatrano R.S."/>
            <person name="Mayer K.F.X."/>
            <person name="Goodstein D."/>
            <person name="Casacuberta J.M."/>
            <person name="Vandepoele K."/>
            <person name="Reski R."/>
            <person name="Cuming A.C."/>
            <person name="Tuskan G.A."/>
            <person name="Maumus F."/>
            <person name="Salse J."/>
            <person name="Schmutz J."/>
            <person name="Rensing S.A."/>
        </authorList>
    </citation>
    <scope>NUCLEOTIDE SEQUENCE [LARGE SCALE GENOMIC DNA]</scope>
</reference>
<keyword evidence="5 8" id="KW-0812">Transmembrane</keyword>
<accession>A0A2K1JUC4</accession>
<comment type="similarity">
    <text evidence="2 8">Belongs to the Casparian strip membrane proteins (CASP) family.</text>
</comment>
<proteinExistence type="inferred from homology"/>
<dbReference type="EMBL" id="ABEU02000011">
    <property type="protein sequence ID" value="PNR45127.1"/>
    <property type="molecule type" value="Genomic_DNA"/>
</dbReference>
<evidence type="ECO:0000313" key="11">
    <source>
        <dbReference type="EMBL" id="PNR45127.1"/>
    </source>
</evidence>
<evidence type="ECO:0000259" key="10">
    <source>
        <dbReference type="Pfam" id="PF04535"/>
    </source>
</evidence>
<dbReference type="OrthoDB" id="672180at2759"/>
<feature type="domain" description="Casparian strip membrane protein" evidence="10">
    <location>
        <begin position="60"/>
        <end position="199"/>
    </location>
</feature>
<feature type="transmembrane region" description="Helical" evidence="8">
    <location>
        <begin position="64"/>
        <end position="84"/>
    </location>
</feature>
<dbReference type="OMA" id="NINHMSG"/>
<evidence type="ECO:0000256" key="3">
    <source>
        <dbReference type="ARBA" id="ARBA00011489"/>
    </source>
</evidence>
<keyword evidence="4 8" id="KW-1003">Cell membrane</keyword>
<evidence type="ECO:0000256" key="1">
    <source>
        <dbReference type="ARBA" id="ARBA00004651"/>
    </source>
</evidence>
<evidence type="ECO:0000256" key="7">
    <source>
        <dbReference type="ARBA" id="ARBA00023136"/>
    </source>
</evidence>
<dbReference type="InterPro" id="IPR006702">
    <property type="entry name" value="CASP_dom"/>
</dbReference>
<protein>
    <recommendedName>
        <fullName evidence="8">CASP-like protein</fullName>
    </recommendedName>
</protein>
<feature type="transmembrane region" description="Helical" evidence="8">
    <location>
        <begin position="131"/>
        <end position="161"/>
    </location>
</feature>
<evidence type="ECO:0000256" key="4">
    <source>
        <dbReference type="ARBA" id="ARBA00022475"/>
    </source>
</evidence>
<evidence type="ECO:0000256" key="2">
    <source>
        <dbReference type="ARBA" id="ARBA00007651"/>
    </source>
</evidence>
<organism evidence="11">
    <name type="scientific">Physcomitrium patens</name>
    <name type="common">Spreading-leaved earth moss</name>
    <name type="synonym">Physcomitrella patens</name>
    <dbReference type="NCBI Taxonomy" id="3218"/>
    <lineage>
        <taxon>Eukaryota</taxon>
        <taxon>Viridiplantae</taxon>
        <taxon>Streptophyta</taxon>
        <taxon>Embryophyta</taxon>
        <taxon>Bryophyta</taxon>
        <taxon>Bryophytina</taxon>
        <taxon>Bryopsida</taxon>
        <taxon>Funariidae</taxon>
        <taxon>Funariales</taxon>
        <taxon>Funariaceae</taxon>
        <taxon>Physcomitrium</taxon>
    </lineage>
</organism>
<comment type="caution">
    <text evidence="11">The sequence shown here is derived from an EMBL/GenBank/DDBJ whole genome shotgun (WGS) entry which is preliminary data.</text>
</comment>
<dbReference type="AlphaFoldDB" id="A0A2K1JUC4"/>
<dbReference type="PANTHER" id="PTHR33573:SF50">
    <property type="entry name" value="CASP-LIKE PROTEIN 4A3"/>
    <property type="match status" value="1"/>
</dbReference>
<sequence length="217" mass="22650">MYTGQSDHRPEGVGVNPGSPNVMEPGGGVANGAAVTPEGHYSHAPSSALQAVKKNINHMSGLSLGLRVSEFVLSVIAFSLMASAEQNGAVYSTFTSYSFVLAINVLVALYAIGQIILSVMPLVSGSAPKKLYLFITFGCDQLSAFLLMAAGAAGASVAMLINRKGVIDDYGSGCIDGKITVFCAHAEASIAFTFLSFFCVMISSYLGVYNLAPYLIL</sequence>
<dbReference type="PANTHER" id="PTHR33573">
    <property type="entry name" value="CASP-LIKE PROTEIN 4A4"/>
    <property type="match status" value="1"/>
</dbReference>
<name>A0A2K1JUC4_PHYPA</name>
<evidence type="ECO:0000256" key="5">
    <source>
        <dbReference type="ARBA" id="ARBA00022692"/>
    </source>
</evidence>
<comment type="subunit">
    <text evidence="3 8">Homodimer and heterodimers.</text>
</comment>
<feature type="transmembrane region" description="Helical" evidence="8">
    <location>
        <begin position="190"/>
        <end position="212"/>
    </location>
</feature>
<dbReference type="Pfam" id="PF04535">
    <property type="entry name" value="CASP_dom"/>
    <property type="match status" value="1"/>
</dbReference>
<evidence type="ECO:0000256" key="8">
    <source>
        <dbReference type="RuleBase" id="RU361233"/>
    </source>
</evidence>
<evidence type="ECO:0000256" key="6">
    <source>
        <dbReference type="ARBA" id="ARBA00022989"/>
    </source>
</evidence>
<reference evidence="11" key="1">
    <citation type="journal article" date="2008" name="Science">
        <title>The Physcomitrella genome reveals evolutionary insights into the conquest of land by plants.</title>
        <authorList>
            <person name="Rensing S."/>
            <person name="Lang D."/>
            <person name="Zimmer A."/>
            <person name="Terry A."/>
            <person name="Salamov A."/>
            <person name="Shapiro H."/>
            <person name="Nishiyama T."/>
            <person name="Perroud P.-F."/>
            <person name="Lindquist E."/>
            <person name="Kamisugi Y."/>
            <person name="Tanahashi T."/>
            <person name="Sakakibara K."/>
            <person name="Fujita T."/>
            <person name="Oishi K."/>
            <person name="Shin-I T."/>
            <person name="Kuroki Y."/>
            <person name="Toyoda A."/>
            <person name="Suzuki Y."/>
            <person name="Hashimoto A."/>
            <person name="Yamaguchi K."/>
            <person name="Sugano A."/>
            <person name="Kohara Y."/>
            <person name="Fujiyama A."/>
            <person name="Anterola A."/>
            <person name="Aoki S."/>
            <person name="Ashton N."/>
            <person name="Barbazuk W.B."/>
            <person name="Barker E."/>
            <person name="Bennetzen J."/>
            <person name="Bezanilla M."/>
            <person name="Blankenship R."/>
            <person name="Cho S.H."/>
            <person name="Dutcher S."/>
            <person name="Estelle M."/>
            <person name="Fawcett J.A."/>
            <person name="Gundlach H."/>
            <person name="Hanada K."/>
            <person name="Heyl A."/>
            <person name="Hicks K.A."/>
            <person name="Hugh J."/>
            <person name="Lohr M."/>
            <person name="Mayer K."/>
            <person name="Melkozernov A."/>
            <person name="Murata T."/>
            <person name="Nelson D."/>
            <person name="Pils B."/>
            <person name="Prigge M."/>
            <person name="Reiss B."/>
            <person name="Renner T."/>
            <person name="Rombauts S."/>
            <person name="Rushton P."/>
            <person name="Sanderfoot A."/>
            <person name="Schween G."/>
            <person name="Shiu S.-H."/>
            <person name="Stueber K."/>
            <person name="Theodoulou F.L."/>
            <person name="Tu H."/>
            <person name="Van de Peer Y."/>
            <person name="Verrier P.J."/>
            <person name="Waters E."/>
            <person name="Wood A."/>
            <person name="Yang L."/>
            <person name="Cove D."/>
            <person name="Cuming A."/>
            <person name="Hasebe M."/>
            <person name="Lucas S."/>
            <person name="Mishler D.B."/>
            <person name="Reski R."/>
            <person name="Grigoriev I."/>
            <person name="Quatrano R.S."/>
            <person name="Boore J.L."/>
        </authorList>
    </citation>
    <scope>NUCLEOTIDE SEQUENCE [LARGE SCALE GENOMIC DNA]</scope>
</reference>
<dbReference type="GO" id="GO:0005886">
    <property type="term" value="C:plasma membrane"/>
    <property type="evidence" value="ECO:0007669"/>
    <property type="project" value="UniProtKB-SubCell"/>
</dbReference>
<gene>
    <name evidence="11" type="ORF">PHYPA_014898</name>
</gene>
<keyword evidence="7 8" id="KW-0472">Membrane</keyword>
<feature type="region of interest" description="Disordered" evidence="9">
    <location>
        <begin position="1"/>
        <end position="21"/>
    </location>
</feature>
<feature type="compositionally biased region" description="Basic and acidic residues" evidence="9">
    <location>
        <begin position="1"/>
        <end position="11"/>
    </location>
</feature>
<comment type="subcellular location">
    <subcellularLocation>
        <location evidence="1 8">Cell membrane</location>
        <topology evidence="1 8">Multi-pass membrane protein</topology>
    </subcellularLocation>
</comment>